<keyword evidence="1" id="KW-0472">Membrane</keyword>
<evidence type="ECO:0000256" key="1">
    <source>
        <dbReference type="SAM" id="Phobius"/>
    </source>
</evidence>
<feature type="transmembrane region" description="Helical" evidence="1">
    <location>
        <begin position="7"/>
        <end position="31"/>
    </location>
</feature>
<keyword evidence="3" id="KW-1185">Reference proteome</keyword>
<dbReference type="Proteomes" id="UP001377972">
    <property type="component" value="Unassembled WGS sequence"/>
</dbReference>
<keyword evidence="1" id="KW-1133">Transmembrane helix</keyword>
<accession>A0ABU8ST30</accession>
<dbReference type="EMBL" id="JAQPZS010000005">
    <property type="protein sequence ID" value="MEJ6495766.1"/>
    <property type="molecule type" value="Genomic_DNA"/>
</dbReference>
<sequence length="200" mass="22462">MKNIKVILVIAILGLSLVIAVYVSKFGFGLWNEHSKWAELGSFFGGVLGPILAFTSLLYLAFQVEMQWKESQASRLQSEINNRESYISTNLRILIPKLSEVDPILKGPLAELVILICRDESYSINKRNVDELKLGLSARGEAMVIWVNIAGALSYLKAVDENRYLNQVTLVTVQLGHELCVALDRVVLMATDIKFEHHFN</sequence>
<protein>
    <submittedName>
        <fullName evidence="2">Uncharacterized protein</fullName>
    </submittedName>
</protein>
<comment type="caution">
    <text evidence="2">The sequence shown here is derived from an EMBL/GenBank/DDBJ whole genome shotgun (WGS) entry which is preliminary data.</text>
</comment>
<feature type="transmembrane region" description="Helical" evidence="1">
    <location>
        <begin position="43"/>
        <end position="62"/>
    </location>
</feature>
<reference evidence="2 3" key="1">
    <citation type="submission" date="2023-01" db="EMBL/GenBank/DDBJ databases">
        <title>Trichodesmium-associated heterotrophic epibiont bacteria.</title>
        <authorList>
            <person name="Cleveland C.S."/>
            <person name="Webb E.A."/>
        </authorList>
    </citation>
    <scope>NUCLEOTIDE SEQUENCE [LARGE SCALE GENOMIC DNA]</scope>
    <source>
        <strain evidence="2 3">USCH2</strain>
    </source>
</reference>
<evidence type="ECO:0000313" key="2">
    <source>
        <dbReference type="EMBL" id="MEJ6495766.1"/>
    </source>
</evidence>
<proteinExistence type="predicted"/>
<keyword evidence="1" id="KW-0812">Transmembrane</keyword>
<organism evidence="2 3">
    <name type="scientific">Pseudoalteromonas lipolytica</name>
    <dbReference type="NCBI Taxonomy" id="570156"/>
    <lineage>
        <taxon>Bacteria</taxon>
        <taxon>Pseudomonadati</taxon>
        <taxon>Pseudomonadota</taxon>
        <taxon>Gammaproteobacteria</taxon>
        <taxon>Alteromonadales</taxon>
        <taxon>Pseudoalteromonadaceae</taxon>
        <taxon>Pseudoalteromonas</taxon>
    </lineage>
</organism>
<gene>
    <name evidence="2" type="ORF">PQI24_06970</name>
</gene>
<name>A0ABU8ST30_9GAMM</name>
<dbReference type="RefSeq" id="WP_194441092.1">
    <property type="nucleotide sequence ID" value="NZ_JAQPZS010000005.1"/>
</dbReference>
<evidence type="ECO:0000313" key="3">
    <source>
        <dbReference type="Proteomes" id="UP001377972"/>
    </source>
</evidence>